<evidence type="ECO:0000313" key="3">
    <source>
        <dbReference type="Proteomes" id="UP000321832"/>
    </source>
</evidence>
<dbReference type="EMBL" id="VOPW01000001">
    <property type="protein sequence ID" value="TXC66913.1"/>
    <property type="molecule type" value="Genomic_DNA"/>
</dbReference>
<keyword evidence="1" id="KW-0472">Membrane</keyword>
<accession>A0A5C6U1J4</accession>
<sequence length="83" mass="8755">MRHEPDAIGQPSCHSEAAMPSARSFGWRHPATVLLLLVTLPVFAAGGVVALAALPFVLAVAGLDQLRQFLRPAPEPVPVRAGH</sequence>
<name>A0A5C6U1J4_9BURK</name>
<organism evidence="2 3">
    <name type="scientific">Piscinibacter aquaticus</name>
    <dbReference type="NCBI Taxonomy" id="392597"/>
    <lineage>
        <taxon>Bacteria</taxon>
        <taxon>Pseudomonadati</taxon>
        <taxon>Pseudomonadota</taxon>
        <taxon>Betaproteobacteria</taxon>
        <taxon>Burkholderiales</taxon>
        <taxon>Sphaerotilaceae</taxon>
        <taxon>Piscinibacter</taxon>
    </lineage>
</organism>
<feature type="transmembrane region" description="Helical" evidence="1">
    <location>
        <begin position="33"/>
        <end position="61"/>
    </location>
</feature>
<protein>
    <submittedName>
        <fullName evidence="2">Uncharacterized protein</fullName>
    </submittedName>
</protein>
<dbReference type="AlphaFoldDB" id="A0A5C6U1J4"/>
<keyword evidence="1" id="KW-0812">Transmembrane</keyword>
<gene>
    <name evidence="2" type="ORF">FSC37_17380</name>
</gene>
<dbReference type="Proteomes" id="UP000321832">
    <property type="component" value="Unassembled WGS sequence"/>
</dbReference>
<comment type="caution">
    <text evidence="2">The sequence shown here is derived from an EMBL/GenBank/DDBJ whole genome shotgun (WGS) entry which is preliminary data.</text>
</comment>
<evidence type="ECO:0000313" key="2">
    <source>
        <dbReference type="EMBL" id="TXC66913.1"/>
    </source>
</evidence>
<keyword evidence="1" id="KW-1133">Transmembrane helix</keyword>
<reference evidence="2 3" key="1">
    <citation type="submission" date="2019-08" db="EMBL/GenBank/DDBJ databases">
        <authorList>
            <person name="Khan S.A."/>
            <person name="Jeon C.O."/>
            <person name="Jeong S.E."/>
        </authorList>
    </citation>
    <scope>NUCLEOTIDE SEQUENCE [LARGE SCALE GENOMIC DNA]</scope>
    <source>
        <strain evidence="3">IMCC1728</strain>
    </source>
</reference>
<keyword evidence="3" id="KW-1185">Reference proteome</keyword>
<proteinExistence type="predicted"/>
<evidence type="ECO:0000256" key="1">
    <source>
        <dbReference type="SAM" id="Phobius"/>
    </source>
</evidence>